<dbReference type="Proteomes" id="UP000247978">
    <property type="component" value="Unassembled WGS sequence"/>
</dbReference>
<feature type="domain" description="Polysaccharide pyruvyl transferase" evidence="1">
    <location>
        <begin position="17"/>
        <end position="284"/>
    </location>
</feature>
<proteinExistence type="predicted"/>
<evidence type="ECO:0000313" key="2">
    <source>
        <dbReference type="EMBL" id="PXW90630.1"/>
    </source>
</evidence>
<dbReference type="RefSeq" id="WP_110393873.1">
    <property type="nucleotide sequence ID" value="NZ_JADIJL010000001.1"/>
</dbReference>
<dbReference type="PANTHER" id="PTHR36836">
    <property type="entry name" value="COLANIC ACID BIOSYNTHESIS PROTEIN WCAK"/>
    <property type="match status" value="1"/>
</dbReference>
<keyword evidence="3" id="KW-1185">Reference proteome</keyword>
<evidence type="ECO:0000259" key="1">
    <source>
        <dbReference type="Pfam" id="PF04230"/>
    </source>
</evidence>
<dbReference type="EMBL" id="QJJQ01000001">
    <property type="protein sequence ID" value="PXW90630.1"/>
    <property type="molecule type" value="Genomic_DNA"/>
</dbReference>
<evidence type="ECO:0000313" key="3">
    <source>
        <dbReference type="Proteomes" id="UP000247978"/>
    </source>
</evidence>
<protein>
    <submittedName>
        <fullName evidence="2">Polysaccharide pyruvyl transferase WcaK-like protein</fullName>
    </submittedName>
</protein>
<dbReference type="GO" id="GO:0016740">
    <property type="term" value="F:transferase activity"/>
    <property type="evidence" value="ECO:0007669"/>
    <property type="project" value="UniProtKB-KW"/>
</dbReference>
<dbReference type="Pfam" id="PF04230">
    <property type="entry name" value="PS_pyruv_trans"/>
    <property type="match status" value="1"/>
</dbReference>
<dbReference type="AlphaFoldDB" id="A0A2V3W9A0"/>
<reference evidence="2 3" key="1">
    <citation type="submission" date="2018-05" db="EMBL/GenBank/DDBJ databases">
        <title>Genomic Encyclopedia of Type Strains, Phase IV (KMG-IV): sequencing the most valuable type-strain genomes for metagenomic binning, comparative biology and taxonomic classification.</title>
        <authorList>
            <person name="Goeker M."/>
        </authorList>
    </citation>
    <scope>NUCLEOTIDE SEQUENCE [LARGE SCALE GENOMIC DNA]</scope>
    <source>
        <strain evidence="2 3">DSM 28556</strain>
    </source>
</reference>
<organism evidence="2 3">
    <name type="scientific">Pseudogracilibacillus auburnensis</name>
    <dbReference type="NCBI Taxonomy" id="1494959"/>
    <lineage>
        <taxon>Bacteria</taxon>
        <taxon>Bacillati</taxon>
        <taxon>Bacillota</taxon>
        <taxon>Bacilli</taxon>
        <taxon>Bacillales</taxon>
        <taxon>Bacillaceae</taxon>
        <taxon>Pseudogracilibacillus</taxon>
    </lineage>
</organism>
<dbReference type="OrthoDB" id="2522120at2"/>
<dbReference type="InterPro" id="IPR007345">
    <property type="entry name" value="Polysacch_pyruvyl_Trfase"/>
</dbReference>
<comment type="caution">
    <text evidence="2">The sequence shown here is derived from an EMBL/GenBank/DDBJ whole genome shotgun (WGS) entry which is preliminary data.</text>
</comment>
<name>A0A2V3W9A0_9BACI</name>
<accession>A0A2V3W9A0</accession>
<keyword evidence="2" id="KW-0808">Transferase</keyword>
<gene>
    <name evidence="2" type="ORF">DFR56_101544</name>
</gene>
<sequence>MIKIKNVLYLGWLGKGNVGDDVLFELFKKMFYKYATSNQNNIAVNFDTFPIVNNYKIDVSAYDLIVLGGGSLIHLPYWLKICKEASDKGIPIVSWGTGFDHKYKSDHSLHLFQHINQYKSIYDSFTYLSVRGPFTKKLLTDIGVEKEIHEIGDPALFYASETFGKSFVNTDKNDKQILINWGTSFNNIFGNNELYVENELVKVIHYLLDKGYRVKIYPIWTEDIDAVKRLKEKVSDRRCEIQTVVYDARTTQQMIEKSYITINFKLHANIMSASVNRPFISLAYRGKCFDFAETVQCADHAIATDEVTADKVIHLVNNTFEYYHEIVDKIVQKKKVFYPRLLHSIRTISNILH</sequence>
<dbReference type="PANTHER" id="PTHR36836:SF1">
    <property type="entry name" value="COLANIC ACID BIOSYNTHESIS PROTEIN WCAK"/>
    <property type="match status" value="1"/>
</dbReference>